<keyword evidence="6 11" id="KW-1133">Transmembrane helix</keyword>
<evidence type="ECO:0000256" key="7">
    <source>
        <dbReference type="ARBA" id="ARBA00023053"/>
    </source>
</evidence>
<keyword evidence="5 11" id="KW-0812">Transmembrane</keyword>
<feature type="transmembrane region" description="Helical" evidence="11">
    <location>
        <begin position="53"/>
        <end position="71"/>
    </location>
</feature>
<dbReference type="NCBIfam" id="TIGR00831">
    <property type="entry name" value="a_cpa1"/>
    <property type="match status" value="1"/>
</dbReference>
<name>A0A6M8MPD1_9PSED</name>
<protein>
    <submittedName>
        <fullName evidence="13">Sodium, potassium, lithium and rubidium/H(+) antiporter</fullName>
    </submittedName>
</protein>
<evidence type="ECO:0000256" key="2">
    <source>
        <dbReference type="ARBA" id="ARBA00022448"/>
    </source>
</evidence>
<dbReference type="InterPro" id="IPR004705">
    <property type="entry name" value="Cation/H_exchanger_CPA1_bac"/>
</dbReference>
<dbReference type="EMBL" id="CP053746">
    <property type="protein sequence ID" value="QKF51591.1"/>
    <property type="molecule type" value="Genomic_DNA"/>
</dbReference>
<keyword evidence="9 11" id="KW-0472">Membrane</keyword>
<dbReference type="GO" id="GO:0098719">
    <property type="term" value="P:sodium ion import across plasma membrane"/>
    <property type="evidence" value="ECO:0007669"/>
    <property type="project" value="TreeGrafter"/>
</dbReference>
<dbReference type="PANTHER" id="PTHR10110:SF86">
    <property type="entry name" value="SODIUM_HYDROGEN EXCHANGER 7"/>
    <property type="match status" value="1"/>
</dbReference>
<evidence type="ECO:0000313" key="14">
    <source>
        <dbReference type="Proteomes" id="UP000501989"/>
    </source>
</evidence>
<evidence type="ECO:0000256" key="11">
    <source>
        <dbReference type="RuleBase" id="RU366002"/>
    </source>
</evidence>
<gene>
    <name evidence="13" type="ORF">FX982_02553</name>
</gene>
<dbReference type="KEGG" id="pgg:FX982_02553"/>
<keyword evidence="4" id="KW-1003">Cell membrane</keyword>
<feature type="transmembrane region" description="Helical" evidence="11">
    <location>
        <begin position="159"/>
        <end position="183"/>
    </location>
</feature>
<feature type="transmembrane region" description="Helical" evidence="11">
    <location>
        <begin position="264"/>
        <end position="282"/>
    </location>
</feature>
<evidence type="ECO:0000256" key="9">
    <source>
        <dbReference type="ARBA" id="ARBA00023136"/>
    </source>
</evidence>
<keyword evidence="2 11" id="KW-0813">Transport</keyword>
<evidence type="ECO:0000256" key="3">
    <source>
        <dbReference type="ARBA" id="ARBA00022449"/>
    </source>
</evidence>
<keyword evidence="3 11" id="KW-0050">Antiport</keyword>
<organism evidence="13 14">
    <name type="scientific">Pseudomonas graminis</name>
    <dbReference type="NCBI Taxonomy" id="158627"/>
    <lineage>
        <taxon>Bacteria</taxon>
        <taxon>Pseudomonadati</taxon>
        <taxon>Pseudomonadota</taxon>
        <taxon>Gammaproteobacteria</taxon>
        <taxon>Pseudomonadales</taxon>
        <taxon>Pseudomonadaceae</taxon>
        <taxon>Pseudomonas</taxon>
    </lineage>
</organism>
<proteinExistence type="inferred from homology"/>
<dbReference type="GO" id="GO:0015385">
    <property type="term" value="F:sodium:proton antiporter activity"/>
    <property type="evidence" value="ECO:0007669"/>
    <property type="project" value="InterPro"/>
</dbReference>
<comment type="subcellular location">
    <subcellularLocation>
        <location evidence="11">Cell inner membrane</location>
        <topology evidence="11">Multi-pass membrane protein</topology>
    </subcellularLocation>
    <subcellularLocation>
        <location evidence="1">Cell membrane</location>
        <topology evidence="1">Multi-pass membrane protein</topology>
    </subcellularLocation>
</comment>
<keyword evidence="11" id="KW-0997">Cell inner membrane</keyword>
<feature type="transmembrane region" description="Helical" evidence="11">
    <location>
        <begin position="319"/>
        <end position="337"/>
    </location>
</feature>
<dbReference type="InterPro" id="IPR006153">
    <property type="entry name" value="Cation/H_exchanger_TM"/>
</dbReference>
<evidence type="ECO:0000256" key="1">
    <source>
        <dbReference type="ARBA" id="ARBA00004651"/>
    </source>
</evidence>
<feature type="transmembrane region" description="Helical" evidence="11">
    <location>
        <begin position="131"/>
        <end position="153"/>
    </location>
</feature>
<feature type="transmembrane region" description="Helical" evidence="11">
    <location>
        <begin position="443"/>
        <end position="466"/>
    </location>
</feature>
<sequence length="598" mass="65664">MPAMNAGDDGLPLQMYQNTMTFPAVNMGTLPDASGLLPMSVMSQRLGKHAMQTAYTVLILLTLVGVSRLLARVIPLPLPLVQIAAGALLAWPTLGLHVALDPELFLFLFLPPLLFSDGWRMPKRDLWRYRGAILTLAVGLVIFTVIGAGYFIHWLLPSIPLPVAFALAAVLSPTDAVAVSAIAQDRLPAPIMRMLQGEALMNDATGLVTFKFALAAAITGVFSLTDASLNFVLVACGGLAVGVALSWMVGRLRSWMITRGWDDPATHVVFMLLLPFAAYVLAERLELSGILSAVAAGMMQSWVDLLPRQTTTRLLNRSVWTLLEFAFNGLIFLLLGLQLPDIITAVTHHEATLWPTLLWRCLDVLAIFVVLAVLRYIWVQSVWRLMIQIRRWRGRGDGTLDLSTRSSLLLTVGGVRGAVTLAGTLSVPMLISAGVDFPERDLLIFIAAGVILLSLVSASIGLPLLLRGQVNEPDMRMKREVRDAWKRTAQAAIKTLENEAIPAATDSPEAAQAVLAIEVKARIMSEYRQRLDIFNDTAEAQALAFQMEQLEKRMRLNALRAQRLELYNLHRHHQIGDDVLRLVLAELDLNEANLGLAH</sequence>
<keyword evidence="10 11" id="KW-0739">Sodium transport</keyword>
<evidence type="ECO:0000256" key="4">
    <source>
        <dbReference type="ARBA" id="ARBA00022475"/>
    </source>
</evidence>
<evidence type="ECO:0000256" key="5">
    <source>
        <dbReference type="ARBA" id="ARBA00022692"/>
    </source>
</evidence>
<evidence type="ECO:0000256" key="10">
    <source>
        <dbReference type="ARBA" id="ARBA00023201"/>
    </source>
</evidence>
<dbReference type="GO" id="GO:0015386">
    <property type="term" value="F:potassium:proton antiporter activity"/>
    <property type="evidence" value="ECO:0007669"/>
    <property type="project" value="TreeGrafter"/>
</dbReference>
<dbReference type="InterPro" id="IPR038770">
    <property type="entry name" value="Na+/solute_symporter_sf"/>
</dbReference>
<dbReference type="GO" id="GO:0051453">
    <property type="term" value="P:regulation of intracellular pH"/>
    <property type="evidence" value="ECO:0007669"/>
    <property type="project" value="TreeGrafter"/>
</dbReference>
<evidence type="ECO:0000256" key="6">
    <source>
        <dbReference type="ARBA" id="ARBA00022989"/>
    </source>
</evidence>
<dbReference type="Gene3D" id="1.20.1530.20">
    <property type="match status" value="1"/>
</dbReference>
<evidence type="ECO:0000313" key="13">
    <source>
        <dbReference type="EMBL" id="QKF51591.1"/>
    </source>
</evidence>
<keyword evidence="7 11" id="KW-0915">Sodium</keyword>
<dbReference type="InterPro" id="IPR018422">
    <property type="entry name" value="Cation/H_exchanger_CPA1"/>
</dbReference>
<dbReference type="PANTHER" id="PTHR10110">
    <property type="entry name" value="SODIUM/HYDROGEN EXCHANGER"/>
    <property type="match status" value="1"/>
</dbReference>
<reference evidence="14" key="1">
    <citation type="submission" date="2019-12" db="EMBL/GenBank/DDBJ databases">
        <title>Endophytic bacteria associated with Panax ginseng seedlings.</title>
        <authorList>
            <person name="Park J.M."/>
            <person name="Shin R."/>
            <person name="Jo S.H."/>
        </authorList>
    </citation>
    <scope>NUCLEOTIDE SEQUENCE [LARGE SCALE GENOMIC DNA]</scope>
    <source>
        <strain evidence="14">PgKB30</strain>
    </source>
</reference>
<dbReference type="AlphaFoldDB" id="A0A6M8MPD1"/>
<keyword evidence="14" id="KW-1185">Reference proteome</keyword>
<dbReference type="Proteomes" id="UP000501989">
    <property type="component" value="Chromosome"/>
</dbReference>
<accession>A0A6M8MPD1</accession>
<comment type="similarity">
    <text evidence="11">Belongs to the monovalent cation:proton antiporter 1 (CPA1) transporter (TC 2.A.36) family.</text>
</comment>
<comment type="function">
    <text evidence="11">Na(+)/H(+) antiporter that extrudes sodium in exchange for external protons.</text>
</comment>
<feature type="transmembrane region" description="Helical" evidence="11">
    <location>
        <begin position="357"/>
        <end position="387"/>
    </location>
</feature>
<feature type="transmembrane region" description="Helical" evidence="11">
    <location>
        <begin position="204"/>
        <end position="225"/>
    </location>
</feature>
<feature type="transmembrane region" description="Helical" evidence="11">
    <location>
        <begin position="231"/>
        <end position="252"/>
    </location>
</feature>
<evidence type="ECO:0000259" key="12">
    <source>
        <dbReference type="Pfam" id="PF00999"/>
    </source>
</evidence>
<keyword evidence="8 11" id="KW-0406">Ion transport</keyword>
<dbReference type="GO" id="GO:0005886">
    <property type="term" value="C:plasma membrane"/>
    <property type="evidence" value="ECO:0007669"/>
    <property type="project" value="UniProtKB-SubCell"/>
</dbReference>
<feature type="domain" description="Cation/H+ exchanger transmembrane" evidence="12">
    <location>
        <begin position="61"/>
        <end position="467"/>
    </location>
</feature>
<evidence type="ECO:0000256" key="8">
    <source>
        <dbReference type="ARBA" id="ARBA00023065"/>
    </source>
</evidence>
<feature type="transmembrane region" description="Helical" evidence="11">
    <location>
        <begin position="83"/>
        <end position="110"/>
    </location>
</feature>
<feature type="transmembrane region" description="Helical" evidence="11">
    <location>
        <begin position="408"/>
        <end position="431"/>
    </location>
</feature>
<dbReference type="Pfam" id="PF00999">
    <property type="entry name" value="Na_H_Exchanger"/>
    <property type="match status" value="1"/>
</dbReference>